<dbReference type="AlphaFoldDB" id="D2QFD8"/>
<feature type="binding site" evidence="4">
    <location>
        <position position="241"/>
    </location>
    <ligand>
        <name>substrate</name>
    </ligand>
</feature>
<dbReference type="InterPro" id="IPR008928">
    <property type="entry name" value="6-hairpin_glycosidase_sf"/>
</dbReference>
<evidence type="ECO:0000256" key="1">
    <source>
        <dbReference type="ARBA" id="ARBA00022801"/>
    </source>
</evidence>
<protein>
    <submittedName>
        <fullName evidence="5">Glycosyl hydrolase family 88</fullName>
    </submittedName>
</protein>
<dbReference type="RefSeq" id="WP_012925167.1">
    <property type="nucleotide sequence ID" value="NC_013730.1"/>
</dbReference>
<dbReference type="Pfam" id="PF07470">
    <property type="entry name" value="Glyco_hydro_88"/>
    <property type="match status" value="1"/>
</dbReference>
<feature type="binding site" evidence="4">
    <location>
        <position position="181"/>
    </location>
    <ligand>
        <name>substrate</name>
    </ligand>
</feature>
<feature type="binding site" evidence="4">
    <location>
        <position position="257"/>
    </location>
    <ligand>
        <name>substrate</name>
    </ligand>
</feature>
<dbReference type="Proteomes" id="UP000002028">
    <property type="component" value="Chromosome"/>
</dbReference>
<dbReference type="STRING" id="504472.Slin_0551"/>
<dbReference type="InterPro" id="IPR052369">
    <property type="entry name" value="UG_Glycosaminoglycan_Hydrolase"/>
</dbReference>
<dbReference type="eggNOG" id="COG4225">
    <property type="taxonomic scope" value="Bacteria"/>
</dbReference>
<dbReference type="EMBL" id="CP001769">
    <property type="protein sequence ID" value="ADB36615.1"/>
    <property type="molecule type" value="Genomic_DNA"/>
</dbReference>
<accession>D2QFD8</accession>
<evidence type="ECO:0000313" key="6">
    <source>
        <dbReference type="Proteomes" id="UP000002028"/>
    </source>
</evidence>
<proteinExistence type="inferred from homology"/>
<reference evidence="5 6" key="1">
    <citation type="journal article" date="2010" name="Stand. Genomic Sci.">
        <title>Complete genome sequence of Spirosoma linguale type strain (1).</title>
        <authorList>
            <person name="Lail K."/>
            <person name="Sikorski J."/>
            <person name="Saunders E."/>
            <person name="Lapidus A."/>
            <person name="Glavina Del Rio T."/>
            <person name="Copeland A."/>
            <person name="Tice H."/>
            <person name="Cheng J.-F."/>
            <person name="Lucas S."/>
            <person name="Nolan M."/>
            <person name="Bruce D."/>
            <person name="Goodwin L."/>
            <person name="Pitluck S."/>
            <person name="Ivanova N."/>
            <person name="Mavromatis K."/>
            <person name="Ovchinnikova G."/>
            <person name="Pati A."/>
            <person name="Chen A."/>
            <person name="Palaniappan K."/>
            <person name="Land M."/>
            <person name="Hauser L."/>
            <person name="Chang Y.-J."/>
            <person name="Jeffries C.D."/>
            <person name="Chain P."/>
            <person name="Brettin T."/>
            <person name="Detter J.C."/>
            <person name="Schuetze A."/>
            <person name="Rohde M."/>
            <person name="Tindall B.J."/>
            <person name="Goeker M."/>
            <person name="Bristow J."/>
            <person name="Eisen J.A."/>
            <person name="Markowitz V."/>
            <person name="Hugenholtz P."/>
            <person name="Kyrpides N.C."/>
            <person name="Klenk H.-P."/>
            <person name="Chen F."/>
        </authorList>
    </citation>
    <scope>NUCLEOTIDE SEQUENCE [LARGE SCALE GENOMIC DNA]</scope>
    <source>
        <strain evidence="6">ATCC 33905 / DSM 74 / LMG 10896 / Claus 1</strain>
    </source>
</reference>
<comment type="similarity">
    <text evidence="2">Belongs to the glycosyl hydrolase 88 family.</text>
</comment>
<dbReference type="SUPFAM" id="SSF48208">
    <property type="entry name" value="Six-hairpin glycosidases"/>
    <property type="match status" value="1"/>
</dbReference>
<keyword evidence="6" id="KW-1185">Reference proteome</keyword>
<dbReference type="PANTHER" id="PTHR36845">
    <property type="entry name" value="HYDROLASE, PUTATIVE (AFU_ORTHOLOGUE AFUA_7G05090)-RELATED"/>
    <property type="match status" value="1"/>
</dbReference>
<dbReference type="GO" id="GO:0000272">
    <property type="term" value="P:polysaccharide catabolic process"/>
    <property type="evidence" value="ECO:0007669"/>
    <property type="project" value="TreeGrafter"/>
</dbReference>
<dbReference type="PANTHER" id="PTHR36845:SF1">
    <property type="entry name" value="HYDROLASE, PUTATIVE (AFU_ORTHOLOGUE AFUA_7G05090)-RELATED"/>
    <property type="match status" value="1"/>
</dbReference>
<feature type="binding site" evidence="4">
    <location>
        <position position="253"/>
    </location>
    <ligand>
        <name>substrate</name>
    </ligand>
</feature>
<evidence type="ECO:0000256" key="4">
    <source>
        <dbReference type="PIRSR" id="PIRSR610905-2"/>
    </source>
</evidence>
<feature type="binding site" evidence="4">
    <location>
        <position position="121"/>
    </location>
    <ligand>
        <name>substrate</name>
    </ligand>
</feature>
<evidence type="ECO:0000256" key="3">
    <source>
        <dbReference type="PIRSR" id="PIRSR610905-1"/>
    </source>
</evidence>
<dbReference type="InterPro" id="IPR012341">
    <property type="entry name" value="6hp_glycosidase-like_sf"/>
</dbReference>
<dbReference type="InterPro" id="IPR010905">
    <property type="entry name" value="Glyco_hydro_88"/>
</dbReference>
<dbReference type="HOGENOM" id="CLU_027158_0_0_10"/>
<name>D2QFD8_SPILD</name>
<evidence type="ECO:0000313" key="5">
    <source>
        <dbReference type="EMBL" id="ADB36615.1"/>
    </source>
</evidence>
<dbReference type="KEGG" id="sli:Slin_0551"/>
<dbReference type="Gene3D" id="1.50.10.10">
    <property type="match status" value="1"/>
</dbReference>
<keyword evidence="1 5" id="KW-0378">Hydrolase</keyword>
<dbReference type="CAZy" id="GH88">
    <property type="family name" value="Glycoside Hydrolase Family 88"/>
</dbReference>
<evidence type="ECO:0000256" key="2">
    <source>
        <dbReference type="ARBA" id="ARBA00038358"/>
    </source>
</evidence>
<feature type="active site" description="Proton donor" evidence="3">
    <location>
        <position position="181"/>
    </location>
</feature>
<sequence>MTPNRLTLRYLLPFLLLTGFIPEQTIRARFDEAEQQLRFMLQEMTERVPQPAAGKPARVSPRTIAADGSLQAVPARDWTSGFFPGELWYLYEYTGKEEWANEARTYTARLEREKTNGGTHDMGFKLYSSYGNGYRLTHDPAYRAVLIEAAKTLSTRFKPKAGIIRSWDHHQEVWQCPVIIDNMMNLELLFAATRLTGDSTFYHIAVTHARTTLKNHYRPDHSSYHVVDYDTLTGKVLKKNTHQGFSDESAWARGQAWGLYGYTVCYRETKDPAFLRQAEAIAQFMLNHPHMPADLVPYYDFDAPGIPKEPRDASAAAIMASALFELSTYVPNAPYRKKADQVMTSLAKSYASPKGQNHGFLLLHSTGAKTFERDVPLIYADYYYLEALLRAKKINGR</sequence>
<dbReference type="GO" id="GO:0052757">
    <property type="term" value="F:chondroitin hydrolase activity"/>
    <property type="evidence" value="ECO:0007669"/>
    <property type="project" value="TreeGrafter"/>
</dbReference>
<gene>
    <name evidence="5" type="ordered locus">Slin_0551</name>
</gene>
<feature type="active site" description="Nucleophile" evidence="3">
    <location>
        <position position="121"/>
    </location>
</feature>
<organism evidence="5 6">
    <name type="scientific">Spirosoma linguale (strain ATCC 33905 / DSM 74 / LMG 10896 / Claus 1)</name>
    <dbReference type="NCBI Taxonomy" id="504472"/>
    <lineage>
        <taxon>Bacteria</taxon>
        <taxon>Pseudomonadati</taxon>
        <taxon>Bacteroidota</taxon>
        <taxon>Cytophagia</taxon>
        <taxon>Cytophagales</taxon>
        <taxon>Cytophagaceae</taxon>
        <taxon>Spirosoma</taxon>
    </lineage>
</organism>